<proteinExistence type="predicted"/>
<dbReference type="Proteomes" id="UP000822688">
    <property type="component" value="Chromosome 10"/>
</dbReference>
<evidence type="ECO:0000313" key="2">
    <source>
        <dbReference type="EMBL" id="KAG0560530.1"/>
    </source>
</evidence>
<gene>
    <name evidence="2" type="ORF">KC19_10G187600</name>
</gene>
<keyword evidence="1" id="KW-0732">Signal</keyword>
<keyword evidence="3" id="KW-1185">Reference proteome</keyword>
<feature type="chain" id="PRO_5035861755" evidence="1">
    <location>
        <begin position="18"/>
        <end position="54"/>
    </location>
</feature>
<organism evidence="2 3">
    <name type="scientific">Ceratodon purpureus</name>
    <name type="common">Fire moss</name>
    <name type="synonym">Dicranum purpureum</name>
    <dbReference type="NCBI Taxonomy" id="3225"/>
    <lineage>
        <taxon>Eukaryota</taxon>
        <taxon>Viridiplantae</taxon>
        <taxon>Streptophyta</taxon>
        <taxon>Embryophyta</taxon>
        <taxon>Bryophyta</taxon>
        <taxon>Bryophytina</taxon>
        <taxon>Bryopsida</taxon>
        <taxon>Dicranidae</taxon>
        <taxon>Pseudoditrichales</taxon>
        <taxon>Ditrichaceae</taxon>
        <taxon>Ceratodon</taxon>
    </lineage>
</organism>
<protein>
    <submittedName>
        <fullName evidence="2">Uncharacterized protein</fullName>
    </submittedName>
</protein>
<evidence type="ECO:0000313" key="3">
    <source>
        <dbReference type="Proteomes" id="UP000822688"/>
    </source>
</evidence>
<sequence length="54" mass="5877">MMMRIGIFSILFSLDWLIEVCPRTRSSGRAGLPDHLGGRAGVIKLVALGINPCH</sequence>
<dbReference type="AlphaFoldDB" id="A0A8T0GND0"/>
<feature type="signal peptide" evidence="1">
    <location>
        <begin position="1"/>
        <end position="17"/>
    </location>
</feature>
<accession>A0A8T0GND0</accession>
<reference evidence="2" key="1">
    <citation type="submission" date="2020-06" db="EMBL/GenBank/DDBJ databases">
        <title>WGS assembly of Ceratodon purpureus strain R40.</title>
        <authorList>
            <person name="Carey S.B."/>
            <person name="Jenkins J."/>
            <person name="Shu S."/>
            <person name="Lovell J.T."/>
            <person name="Sreedasyam A."/>
            <person name="Maumus F."/>
            <person name="Tiley G.P."/>
            <person name="Fernandez-Pozo N."/>
            <person name="Barry K."/>
            <person name="Chen C."/>
            <person name="Wang M."/>
            <person name="Lipzen A."/>
            <person name="Daum C."/>
            <person name="Saski C.A."/>
            <person name="Payton A.C."/>
            <person name="Mcbreen J.C."/>
            <person name="Conrad R.E."/>
            <person name="Kollar L.M."/>
            <person name="Olsson S."/>
            <person name="Huttunen S."/>
            <person name="Landis J.B."/>
            <person name="Wickett N.J."/>
            <person name="Johnson M.G."/>
            <person name="Rensing S.A."/>
            <person name="Grimwood J."/>
            <person name="Schmutz J."/>
            <person name="Mcdaniel S.F."/>
        </authorList>
    </citation>
    <scope>NUCLEOTIDE SEQUENCE</scope>
    <source>
        <strain evidence="2">R40</strain>
    </source>
</reference>
<name>A0A8T0GND0_CERPU</name>
<dbReference type="EMBL" id="CM026431">
    <property type="protein sequence ID" value="KAG0560530.1"/>
    <property type="molecule type" value="Genomic_DNA"/>
</dbReference>
<comment type="caution">
    <text evidence="2">The sequence shown here is derived from an EMBL/GenBank/DDBJ whole genome shotgun (WGS) entry which is preliminary data.</text>
</comment>
<evidence type="ECO:0000256" key="1">
    <source>
        <dbReference type="SAM" id="SignalP"/>
    </source>
</evidence>